<comment type="caution">
    <text evidence="1">The sequence shown here is derived from an EMBL/GenBank/DDBJ whole genome shotgun (WGS) entry which is preliminary data.</text>
</comment>
<dbReference type="Proteomes" id="UP000828048">
    <property type="component" value="Chromosome 7"/>
</dbReference>
<name>A0ACB7Y4P3_9ERIC</name>
<gene>
    <name evidence="1" type="ORF">Vadar_002695</name>
</gene>
<dbReference type="EMBL" id="CM037157">
    <property type="protein sequence ID" value="KAH7848435.1"/>
    <property type="molecule type" value="Genomic_DNA"/>
</dbReference>
<keyword evidence="2" id="KW-1185">Reference proteome</keyword>
<protein>
    <submittedName>
        <fullName evidence="1">Uncharacterized protein</fullName>
    </submittedName>
</protein>
<accession>A0ACB7Y4P3</accession>
<organism evidence="1 2">
    <name type="scientific">Vaccinium darrowii</name>
    <dbReference type="NCBI Taxonomy" id="229202"/>
    <lineage>
        <taxon>Eukaryota</taxon>
        <taxon>Viridiplantae</taxon>
        <taxon>Streptophyta</taxon>
        <taxon>Embryophyta</taxon>
        <taxon>Tracheophyta</taxon>
        <taxon>Spermatophyta</taxon>
        <taxon>Magnoliopsida</taxon>
        <taxon>eudicotyledons</taxon>
        <taxon>Gunneridae</taxon>
        <taxon>Pentapetalae</taxon>
        <taxon>asterids</taxon>
        <taxon>Ericales</taxon>
        <taxon>Ericaceae</taxon>
        <taxon>Vaccinioideae</taxon>
        <taxon>Vaccinieae</taxon>
        <taxon>Vaccinium</taxon>
    </lineage>
</organism>
<evidence type="ECO:0000313" key="2">
    <source>
        <dbReference type="Proteomes" id="UP000828048"/>
    </source>
</evidence>
<reference evidence="1 2" key="1">
    <citation type="journal article" date="2021" name="Hortic Res">
        <title>High-quality reference genome and annotation aids understanding of berry development for evergreen blueberry (Vaccinium darrowii).</title>
        <authorList>
            <person name="Yu J."/>
            <person name="Hulse-Kemp A.M."/>
            <person name="Babiker E."/>
            <person name="Staton M."/>
        </authorList>
    </citation>
    <scope>NUCLEOTIDE SEQUENCE [LARGE SCALE GENOMIC DNA]</scope>
    <source>
        <strain evidence="2">cv. NJ 8807/NJ 8810</strain>
        <tissue evidence="1">Young leaf</tissue>
    </source>
</reference>
<evidence type="ECO:0000313" key="1">
    <source>
        <dbReference type="EMBL" id="KAH7848435.1"/>
    </source>
</evidence>
<sequence length="285" mass="31421">MTGRFMCSEGSLQALFIFPHPWNHVNKQGFTVQAEFGSVLETKVSKPNINLLTASPLHPLVDPLTVTEINAVRANLSSYAPFSWAYPAIHSLSRDEPEKLQVLEWKISDPLRRRKAQVVALLSDQTHVLVIDLGLGMVTSHVSNPASSCPLLATVDISVALQVVQSNEEFRKSIMAGGVESSDLSRSAPSAGWFGPNEEGRNVGKVQCFSTPVTVITTTFNVIGVVHNHFVTFHLDMDMDGTDNLFIMVNLVKEETYPGQSPKMSYLKAKRRVAKSEDEARIKLC</sequence>
<proteinExistence type="predicted"/>